<name>A0ABY6P173_9NOCA</name>
<feature type="domain" description="M23ase beta-sheet core" evidence="1">
    <location>
        <begin position="183"/>
        <end position="278"/>
    </location>
</feature>
<evidence type="ECO:0000313" key="3">
    <source>
        <dbReference type="Proteomes" id="UP001164965"/>
    </source>
</evidence>
<proteinExistence type="predicted"/>
<evidence type="ECO:0000259" key="1">
    <source>
        <dbReference type="Pfam" id="PF01551"/>
    </source>
</evidence>
<dbReference type="CDD" id="cd12797">
    <property type="entry name" value="M23_peptidase"/>
    <property type="match status" value="1"/>
</dbReference>
<dbReference type="EMBL" id="CP110615">
    <property type="protein sequence ID" value="UZJ25395.1"/>
    <property type="molecule type" value="Genomic_DNA"/>
</dbReference>
<gene>
    <name evidence="2" type="ORF">RHODO2019_02640</name>
</gene>
<dbReference type="Gene3D" id="2.70.70.10">
    <property type="entry name" value="Glucose Permease (Domain IIA)"/>
    <property type="match status" value="1"/>
</dbReference>
<accession>A0ABY6P173</accession>
<dbReference type="SUPFAM" id="SSF51261">
    <property type="entry name" value="Duplicated hybrid motif"/>
    <property type="match status" value="1"/>
</dbReference>
<reference evidence="2" key="1">
    <citation type="submission" date="2022-10" db="EMBL/GenBank/DDBJ databases">
        <title>Rhodococcus sp.75.</title>
        <authorList>
            <person name="Sun M."/>
        </authorList>
    </citation>
    <scope>NUCLEOTIDE SEQUENCE</scope>
    <source>
        <strain evidence="2">75</strain>
    </source>
</reference>
<dbReference type="Proteomes" id="UP001164965">
    <property type="component" value="Chromosome"/>
</dbReference>
<dbReference type="PANTHER" id="PTHR21666:SF270">
    <property type="entry name" value="MUREIN HYDROLASE ACTIVATOR ENVC"/>
    <property type="match status" value="1"/>
</dbReference>
<protein>
    <submittedName>
        <fullName evidence="2">M23 family metallopeptidase</fullName>
    </submittedName>
</protein>
<evidence type="ECO:0000313" key="2">
    <source>
        <dbReference type="EMBL" id="UZJ25395.1"/>
    </source>
</evidence>
<dbReference type="PANTHER" id="PTHR21666">
    <property type="entry name" value="PEPTIDASE-RELATED"/>
    <property type="match status" value="1"/>
</dbReference>
<dbReference type="RefSeq" id="WP_265383500.1">
    <property type="nucleotide sequence ID" value="NZ_CP110615.1"/>
</dbReference>
<organism evidence="2 3">
    <name type="scientific">Rhodococcus antarcticus</name>
    <dbReference type="NCBI Taxonomy" id="2987751"/>
    <lineage>
        <taxon>Bacteria</taxon>
        <taxon>Bacillati</taxon>
        <taxon>Actinomycetota</taxon>
        <taxon>Actinomycetes</taxon>
        <taxon>Mycobacteriales</taxon>
        <taxon>Nocardiaceae</taxon>
        <taxon>Rhodococcus</taxon>
    </lineage>
</organism>
<dbReference type="InterPro" id="IPR011055">
    <property type="entry name" value="Dup_hybrid_motif"/>
</dbReference>
<dbReference type="Pfam" id="PF01551">
    <property type="entry name" value="Peptidase_M23"/>
    <property type="match status" value="1"/>
</dbReference>
<sequence>MARHRTSSSTGPSAIVELALRTAAPRTAVPEEVVAARVETPATARPATTPVAPAVVTLRGVHRVPAPPAALRGRVVAAAVAAGAFVAAGQALGPSDTSGTTTSADVALAAGSAPLGTGGAALAVPQVLTVAKAADPVATEQLAKGQRLGAERAAREAQARRPLYVVPAVGTFTSGFGARWGTQHLGIDIANSIGTPIVSVADGKVIESGPASGFGQWVRVQHDDGTITVYGHVDQLVAHAGDRVLAGQEIATIGNRGQSTGPHLHFEVWLHGTDKVDPQPWLAEHGIFVG</sequence>
<dbReference type="InterPro" id="IPR050570">
    <property type="entry name" value="Cell_wall_metabolism_enzyme"/>
</dbReference>
<dbReference type="InterPro" id="IPR016047">
    <property type="entry name" value="M23ase_b-sheet_dom"/>
</dbReference>
<keyword evidence="3" id="KW-1185">Reference proteome</keyword>